<feature type="domain" description="Lysozyme inhibitor LprI-like N-terminal" evidence="1">
    <location>
        <begin position="39"/>
        <end position="129"/>
    </location>
</feature>
<dbReference type="Gene3D" id="1.20.1270.180">
    <property type="match status" value="1"/>
</dbReference>
<proteinExistence type="predicted"/>
<gene>
    <name evidence="2" type="ORF">SAMN05444169_6446</name>
</gene>
<sequence>MRKPTAKETAAIRDCAARNADDLDAGERQCLFDLVVDPCANSKSSDAGKAVVVECYLVENSIWDALLNENYKSLLETVDDGQTAKARAMQRAWSAYRDTTCQFYDDKIQGSMSVTMHAACVTRESAQRAMPLKFFSRL</sequence>
<dbReference type="Proteomes" id="UP000190675">
    <property type="component" value="Chromosome I"/>
</dbReference>
<dbReference type="Pfam" id="PF07007">
    <property type="entry name" value="LprI"/>
    <property type="match status" value="1"/>
</dbReference>
<accession>A0A1M5RAZ7</accession>
<protein>
    <recommendedName>
        <fullName evidence="1">Lysozyme inhibitor LprI-like N-terminal domain-containing protein</fullName>
    </recommendedName>
</protein>
<evidence type="ECO:0000313" key="2">
    <source>
        <dbReference type="EMBL" id="SHH23249.1"/>
    </source>
</evidence>
<evidence type="ECO:0000313" key="3">
    <source>
        <dbReference type="Proteomes" id="UP000190675"/>
    </source>
</evidence>
<dbReference type="RefSeq" id="WP_172900007.1">
    <property type="nucleotide sequence ID" value="NZ_LT670818.1"/>
</dbReference>
<organism evidence="2 3">
    <name type="scientific">Bradyrhizobium erythrophlei</name>
    <dbReference type="NCBI Taxonomy" id="1437360"/>
    <lineage>
        <taxon>Bacteria</taxon>
        <taxon>Pseudomonadati</taxon>
        <taxon>Pseudomonadota</taxon>
        <taxon>Alphaproteobacteria</taxon>
        <taxon>Hyphomicrobiales</taxon>
        <taxon>Nitrobacteraceae</taxon>
        <taxon>Bradyrhizobium</taxon>
    </lineage>
</organism>
<dbReference type="EMBL" id="LT670818">
    <property type="protein sequence ID" value="SHH23249.1"/>
    <property type="molecule type" value="Genomic_DNA"/>
</dbReference>
<dbReference type="InterPro" id="IPR009739">
    <property type="entry name" value="LprI-like_N"/>
</dbReference>
<reference evidence="2 3" key="1">
    <citation type="submission" date="2016-11" db="EMBL/GenBank/DDBJ databases">
        <authorList>
            <person name="Jaros S."/>
            <person name="Januszkiewicz K."/>
            <person name="Wedrychowicz H."/>
        </authorList>
    </citation>
    <scope>NUCLEOTIDE SEQUENCE [LARGE SCALE GENOMIC DNA]</scope>
    <source>
        <strain evidence="2 3">GAS242</strain>
    </source>
</reference>
<name>A0A1M5RAZ7_9BRAD</name>
<evidence type="ECO:0000259" key="1">
    <source>
        <dbReference type="Pfam" id="PF07007"/>
    </source>
</evidence>
<dbReference type="AlphaFoldDB" id="A0A1M5RAZ7"/>